<dbReference type="GO" id="GO:0003676">
    <property type="term" value="F:nucleic acid binding"/>
    <property type="evidence" value="ECO:0007669"/>
    <property type="project" value="InterPro"/>
</dbReference>
<dbReference type="AlphaFoldDB" id="A0A1X0QF40"/>
<protein>
    <submittedName>
        <fullName evidence="1">TCB1</fullName>
    </submittedName>
</protein>
<reference evidence="1 2" key="1">
    <citation type="journal article" date="2017" name="Environ. Microbiol.">
        <title>Decay of the glycolytic pathway and adaptation to intranuclear parasitism within Enterocytozoonidae microsporidia.</title>
        <authorList>
            <person name="Wiredu Boakye D."/>
            <person name="Jaroenlak P."/>
            <person name="Prachumwat A."/>
            <person name="Williams T.A."/>
            <person name="Bateman K.S."/>
            <person name="Itsathitphaisarn O."/>
            <person name="Sritunyalucksana K."/>
            <person name="Paszkiewicz K.H."/>
            <person name="Moore K.A."/>
            <person name="Stentiford G.D."/>
            <person name="Williams B.A."/>
        </authorList>
    </citation>
    <scope>NUCLEOTIDE SEQUENCE [LARGE SCALE GENOMIC DNA]</scope>
    <source>
        <strain evidence="2">canceri</strain>
    </source>
</reference>
<accession>A0A1X0QF40</accession>
<name>A0A1X0QF40_9MICR</name>
<sequence>MFAIKEHLWDTVDYWKRILWSDEIKIKTNLFGLDGIVYIRRLRGMRFNEKYLNPTIKYKGKSLMLRDCFSYKGVGKIEMIKFKMTTTSYTQFLNKNSCSSIKN</sequence>
<dbReference type="InterPro" id="IPR036397">
    <property type="entry name" value="RNaseH_sf"/>
</dbReference>
<organism evidence="1 2">
    <name type="scientific">Hepatospora eriocheir</name>
    <dbReference type="NCBI Taxonomy" id="1081669"/>
    <lineage>
        <taxon>Eukaryota</taxon>
        <taxon>Fungi</taxon>
        <taxon>Fungi incertae sedis</taxon>
        <taxon>Microsporidia</taxon>
        <taxon>Hepatosporidae</taxon>
        <taxon>Hepatospora</taxon>
    </lineage>
</organism>
<dbReference type="VEuPathDB" id="MicrosporidiaDB:A0H76_2489"/>
<dbReference type="Gene3D" id="3.30.420.10">
    <property type="entry name" value="Ribonuclease H-like superfamily/Ribonuclease H"/>
    <property type="match status" value="1"/>
</dbReference>
<comment type="caution">
    <text evidence="1">The sequence shown here is derived from an EMBL/GenBank/DDBJ whole genome shotgun (WGS) entry which is preliminary data.</text>
</comment>
<dbReference type="Proteomes" id="UP000192501">
    <property type="component" value="Unassembled WGS sequence"/>
</dbReference>
<gene>
    <name evidence="1" type="primary">TCB1</name>
    <name evidence="1" type="ORF">A0H76_2489</name>
</gene>
<dbReference type="VEuPathDB" id="MicrosporidiaDB:HERIO_2228"/>
<dbReference type="EMBL" id="LTAI01000681">
    <property type="protein sequence ID" value="ORD98438.1"/>
    <property type="molecule type" value="Genomic_DNA"/>
</dbReference>
<evidence type="ECO:0000313" key="1">
    <source>
        <dbReference type="EMBL" id="ORD98438.1"/>
    </source>
</evidence>
<evidence type="ECO:0000313" key="2">
    <source>
        <dbReference type="Proteomes" id="UP000192501"/>
    </source>
</evidence>
<proteinExistence type="predicted"/>